<keyword evidence="5 12" id="KW-0862">Zinc</keyword>
<dbReference type="SMART" id="SM00829">
    <property type="entry name" value="PKS_ER"/>
    <property type="match status" value="1"/>
</dbReference>
<dbReference type="Gene3D" id="3.40.50.720">
    <property type="entry name" value="NAD(P)-binding Rossmann-like Domain"/>
    <property type="match status" value="1"/>
</dbReference>
<dbReference type="SUPFAM" id="SSF50129">
    <property type="entry name" value="GroES-like"/>
    <property type="match status" value="1"/>
</dbReference>
<dbReference type="AlphaFoldDB" id="A0A8V0ZQ46"/>
<dbReference type="OrthoDB" id="1879366at2759"/>
<evidence type="ECO:0000256" key="8">
    <source>
        <dbReference type="ARBA" id="ARBA00023002"/>
    </source>
</evidence>
<dbReference type="GO" id="GO:0008270">
    <property type="term" value="F:zinc ion binding"/>
    <property type="evidence" value="ECO:0007669"/>
    <property type="project" value="InterPro"/>
</dbReference>
<keyword evidence="4 12" id="KW-0479">Metal-binding</keyword>
<reference evidence="14" key="3">
    <citation type="submission" date="2025-09" db="UniProtKB">
        <authorList>
            <consortium name="Ensembl"/>
        </authorList>
    </citation>
    <scope>IDENTIFICATION</scope>
    <source>
        <strain evidence="14">broiler</strain>
    </source>
</reference>
<dbReference type="FunFam" id="3.40.50.720:FF:000068">
    <property type="entry name" value="Sorbitol dehydrogenase"/>
    <property type="match status" value="1"/>
</dbReference>
<dbReference type="GO" id="GO:0031514">
    <property type="term" value="C:motile cilium"/>
    <property type="evidence" value="ECO:0007669"/>
    <property type="project" value="UniProtKB-SubCell"/>
</dbReference>
<comment type="cofactor">
    <cofactor evidence="1 12">
        <name>Zn(2+)</name>
        <dbReference type="ChEBI" id="CHEBI:29105"/>
    </cofactor>
</comment>
<evidence type="ECO:0000256" key="11">
    <source>
        <dbReference type="ARBA" id="ARBA00032485"/>
    </source>
</evidence>
<evidence type="ECO:0000256" key="5">
    <source>
        <dbReference type="ARBA" id="ARBA00022833"/>
    </source>
</evidence>
<evidence type="ECO:0000256" key="12">
    <source>
        <dbReference type="RuleBase" id="RU361277"/>
    </source>
</evidence>
<protein>
    <recommendedName>
        <fullName evidence="10">Sorbitol dehydrogenase</fullName>
    </recommendedName>
    <alternativeName>
        <fullName evidence="11">Polyol dehydrogenase</fullName>
    </alternativeName>
</protein>
<name>A0A8V0ZQ46_CHICK</name>
<organism evidence="14 15">
    <name type="scientific">Gallus gallus</name>
    <name type="common">Chicken</name>
    <dbReference type="NCBI Taxonomy" id="9031"/>
    <lineage>
        <taxon>Eukaryota</taxon>
        <taxon>Metazoa</taxon>
        <taxon>Chordata</taxon>
        <taxon>Craniata</taxon>
        <taxon>Vertebrata</taxon>
        <taxon>Euteleostomi</taxon>
        <taxon>Archelosauria</taxon>
        <taxon>Archosauria</taxon>
        <taxon>Dinosauria</taxon>
        <taxon>Saurischia</taxon>
        <taxon>Theropoda</taxon>
        <taxon>Coelurosauria</taxon>
        <taxon>Aves</taxon>
        <taxon>Neognathae</taxon>
        <taxon>Galloanserae</taxon>
        <taxon>Galliformes</taxon>
        <taxon>Phasianidae</taxon>
        <taxon>Phasianinae</taxon>
        <taxon>Gallus</taxon>
    </lineage>
</organism>
<keyword evidence="6" id="KW-0966">Cell projection</keyword>
<keyword evidence="6" id="KW-0282">Flagellum</keyword>
<reference evidence="14" key="1">
    <citation type="submission" date="2020-11" db="EMBL/GenBank/DDBJ databases">
        <title>Gallus gallus (Chicken) genome, bGalGal1, GRCg7b, maternal haplotype autosomes + Z &amp; W.</title>
        <authorList>
            <person name="Warren W."/>
            <person name="Formenti G."/>
            <person name="Fedrigo O."/>
            <person name="Haase B."/>
            <person name="Mountcastle J."/>
            <person name="Balacco J."/>
            <person name="Tracey A."/>
            <person name="Schneider V."/>
            <person name="Okimoto R."/>
            <person name="Cheng H."/>
            <person name="Hawken R."/>
            <person name="Howe K."/>
            <person name="Jarvis E.D."/>
        </authorList>
    </citation>
    <scope>NUCLEOTIDE SEQUENCE [LARGE SCALE GENOMIC DNA]</scope>
    <source>
        <strain evidence="14">Broiler</strain>
    </source>
</reference>
<dbReference type="InterPro" id="IPR011032">
    <property type="entry name" value="GroES-like_sf"/>
</dbReference>
<evidence type="ECO:0000256" key="2">
    <source>
        <dbReference type="ARBA" id="ARBA00004230"/>
    </source>
</evidence>
<keyword evidence="7" id="KW-0007">Acetylation</keyword>
<gene>
    <name evidence="14" type="primary">SORD</name>
</gene>
<evidence type="ECO:0000256" key="1">
    <source>
        <dbReference type="ARBA" id="ARBA00001947"/>
    </source>
</evidence>
<dbReference type="GO" id="GO:0016616">
    <property type="term" value="F:oxidoreductase activity, acting on the CH-OH group of donors, NAD or NADP as acceptor"/>
    <property type="evidence" value="ECO:0007669"/>
    <property type="project" value="InterPro"/>
</dbReference>
<dbReference type="PROSITE" id="PS00059">
    <property type="entry name" value="ADH_ZINC"/>
    <property type="match status" value="1"/>
</dbReference>
<accession>A0A8V0ZQ46</accession>
<dbReference type="PANTHER" id="PTHR43161">
    <property type="entry name" value="SORBITOL DEHYDROGENASE"/>
    <property type="match status" value="1"/>
</dbReference>
<evidence type="ECO:0000256" key="4">
    <source>
        <dbReference type="ARBA" id="ARBA00022723"/>
    </source>
</evidence>
<dbReference type="InterPro" id="IPR002328">
    <property type="entry name" value="ADH_Zn_CS"/>
</dbReference>
<evidence type="ECO:0000259" key="13">
    <source>
        <dbReference type="SMART" id="SM00829"/>
    </source>
</evidence>
<evidence type="ECO:0000256" key="10">
    <source>
        <dbReference type="ARBA" id="ARBA00026132"/>
    </source>
</evidence>
<keyword evidence="9" id="KW-0520">NAD</keyword>
<comment type="subcellular location">
    <subcellularLocation>
        <location evidence="2">Cell projection</location>
        <location evidence="2">Cilium</location>
        <location evidence="2">Flagellum</location>
    </subcellularLocation>
</comment>
<dbReference type="CDD" id="cd05285">
    <property type="entry name" value="sorbitol_DH"/>
    <property type="match status" value="1"/>
</dbReference>
<dbReference type="InterPro" id="IPR013154">
    <property type="entry name" value="ADH-like_N"/>
</dbReference>
<comment type="similarity">
    <text evidence="3 12">Belongs to the zinc-containing alcohol dehydrogenase family.</text>
</comment>
<reference evidence="14" key="2">
    <citation type="submission" date="2025-08" db="UniProtKB">
        <authorList>
            <consortium name="Ensembl"/>
        </authorList>
    </citation>
    <scope>IDENTIFICATION</scope>
    <source>
        <strain evidence="14">broiler</strain>
    </source>
</reference>
<evidence type="ECO:0000256" key="6">
    <source>
        <dbReference type="ARBA" id="ARBA00022846"/>
    </source>
</evidence>
<dbReference type="Pfam" id="PF08240">
    <property type="entry name" value="ADH_N"/>
    <property type="match status" value="1"/>
</dbReference>
<feature type="domain" description="Enoyl reductase (ER)" evidence="13">
    <location>
        <begin position="16"/>
        <end position="343"/>
    </location>
</feature>
<dbReference type="Gene3D" id="3.90.180.10">
    <property type="entry name" value="Medium-chain alcohol dehydrogenases, catalytic domain"/>
    <property type="match status" value="1"/>
</dbReference>
<evidence type="ECO:0000256" key="7">
    <source>
        <dbReference type="ARBA" id="ARBA00022990"/>
    </source>
</evidence>
<dbReference type="InterPro" id="IPR020843">
    <property type="entry name" value="ER"/>
</dbReference>
<dbReference type="InterPro" id="IPR045306">
    <property type="entry name" value="SDH-like"/>
</dbReference>
<keyword evidence="15" id="KW-1185">Reference proteome</keyword>
<evidence type="ECO:0000256" key="3">
    <source>
        <dbReference type="ARBA" id="ARBA00008072"/>
    </source>
</evidence>
<dbReference type="Pfam" id="PF00107">
    <property type="entry name" value="ADH_zinc_N"/>
    <property type="match status" value="1"/>
</dbReference>
<dbReference type="GeneTree" id="ENSGT00550000074781"/>
<dbReference type="InterPro" id="IPR013149">
    <property type="entry name" value="ADH-like_C"/>
</dbReference>
<dbReference type="Proteomes" id="UP000000539">
    <property type="component" value="Chromosome 10"/>
</dbReference>
<dbReference type="PANTHER" id="PTHR43161:SF9">
    <property type="entry name" value="SORBITOL DEHYDROGENASE"/>
    <property type="match status" value="1"/>
</dbReference>
<evidence type="ECO:0000313" key="15">
    <source>
        <dbReference type="Proteomes" id="UP000000539"/>
    </source>
</evidence>
<evidence type="ECO:0000256" key="9">
    <source>
        <dbReference type="ARBA" id="ARBA00023027"/>
    </source>
</evidence>
<dbReference type="Ensembl" id="ENSGALT00010054550.1">
    <property type="protein sequence ID" value="ENSGALP00010032956.1"/>
    <property type="gene ID" value="ENSGALG00010022440.1"/>
</dbReference>
<evidence type="ECO:0000313" key="14">
    <source>
        <dbReference type="Ensembl" id="ENSGALP00010032956.1"/>
    </source>
</evidence>
<sequence length="352" mass="38039">MAATGQNLAVVVHRAGDLRLENRPIPEPGPNEVLLRMHSVGICGSDVHYWQHGRIGDFVVKDPMVLGHEASGTVIKVGAGVTHLKPGDRVAIEPGVPRETDEFCKTGRYNLSPTIFFCATPPDDGNLCRYYKHSASYCYKLPDNVTFEEGALIEPLSVGIHACKRAGVTLGSRVFVRPIGLVNVIIAKMMGAAAVVVTDLSASRLQTAKELGADFTIQIKNETPQEVAAKVESLLGCMPEITVECTGVQACIQASIYATRSGGTLVLVGLGPEMVTVPIVNAAVREVDIRGIFRYCNTWPVAISLLASKRINIKPLVTHRFPLEKALEAFETTKRGEGVKIMLKCDPTDQNP</sequence>
<proteinExistence type="inferred from homology"/>
<keyword evidence="8" id="KW-0560">Oxidoreductase</keyword>
<keyword evidence="6" id="KW-0969">Cilium</keyword>
<dbReference type="InterPro" id="IPR036291">
    <property type="entry name" value="NAD(P)-bd_dom_sf"/>
</dbReference>
<dbReference type="SUPFAM" id="SSF51735">
    <property type="entry name" value="NAD(P)-binding Rossmann-fold domains"/>
    <property type="match status" value="1"/>
</dbReference>